<reference evidence="3 4" key="1">
    <citation type="journal article" date="2016" name="Genome Biol. Evol.">
        <title>Divergent and convergent evolution of fungal pathogenicity.</title>
        <authorList>
            <person name="Shang Y."/>
            <person name="Xiao G."/>
            <person name="Zheng P."/>
            <person name="Cen K."/>
            <person name="Zhan S."/>
            <person name="Wang C."/>
        </authorList>
    </citation>
    <scope>NUCLEOTIDE SEQUENCE [LARGE SCALE GENOMIC DNA]</scope>
    <source>
        <strain evidence="3 4">ARSEF 2679</strain>
    </source>
</reference>
<accession>A0A162JIR0</accession>
<evidence type="ECO:0000313" key="4">
    <source>
        <dbReference type="Proteomes" id="UP000076744"/>
    </source>
</evidence>
<proteinExistence type="predicted"/>
<feature type="region of interest" description="Disordered" evidence="1">
    <location>
        <begin position="255"/>
        <end position="340"/>
    </location>
</feature>
<organism evidence="3 4">
    <name type="scientific">Cordyceps fumosorosea (strain ARSEF 2679)</name>
    <name type="common">Isaria fumosorosea</name>
    <dbReference type="NCBI Taxonomy" id="1081104"/>
    <lineage>
        <taxon>Eukaryota</taxon>
        <taxon>Fungi</taxon>
        <taxon>Dikarya</taxon>
        <taxon>Ascomycota</taxon>
        <taxon>Pezizomycotina</taxon>
        <taxon>Sordariomycetes</taxon>
        <taxon>Hypocreomycetidae</taxon>
        <taxon>Hypocreales</taxon>
        <taxon>Cordycipitaceae</taxon>
        <taxon>Cordyceps</taxon>
    </lineage>
</organism>
<dbReference type="AlphaFoldDB" id="A0A162JIR0"/>
<feature type="compositionally biased region" description="Basic and acidic residues" evidence="1">
    <location>
        <begin position="256"/>
        <end position="265"/>
    </location>
</feature>
<sequence length="433" mass="46230">MENQATHSRHLGRSVSQPEPRPSPSVHHSRRFDGASDTFPPAQISLPLTRAESWVELSSQPSSSSLSSVDNEIVTTGLQVGSPFQRRRRLHPTARSLSHQQPTVLRVASASSHEEEEEEDESDSDEDRVMTSSAENIHSSEKDASDGSDDESDDDDGDNATTLGRASDAPVFRPHPNAFSHPPAGPAQRRYSTSSAEHPHPHSSFRRSSYPHRQPRGHRGTPNFMSPSVREDNDAALRASLTTLLSCAAAARGLPKNKEETDAQRTVRTGVTPNNQPMELRFIPESALTGEDKQNEAEAGPSTARRQHPSSGTVSPKSKRSESAGRGPRPAKKKRTGASTTGADAEYALISPTLLSWVVSAGVVVLVSVVGFGAGYVIGREVGREEARGVLAASVSSGGVNDTTAAGGDVIRSSVGLRKLRWSAVGRSIVAQA</sequence>
<dbReference type="Proteomes" id="UP000076744">
    <property type="component" value="Unassembled WGS sequence"/>
</dbReference>
<feature type="compositionally biased region" description="Basic residues" evidence="1">
    <location>
        <begin position="201"/>
        <end position="219"/>
    </location>
</feature>
<feature type="compositionally biased region" description="Acidic residues" evidence="1">
    <location>
        <begin position="114"/>
        <end position="126"/>
    </location>
</feature>
<keyword evidence="4" id="KW-1185">Reference proteome</keyword>
<comment type="caution">
    <text evidence="3">The sequence shown here is derived from an EMBL/GenBank/DDBJ whole genome shotgun (WGS) entry which is preliminary data.</text>
</comment>
<evidence type="ECO:0000313" key="3">
    <source>
        <dbReference type="EMBL" id="OAA69602.1"/>
    </source>
</evidence>
<keyword evidence="2" id="KW-0812">Transmembrane</keyword>
<protein>
    <submittedName>
        <fullName evidence="3">Uncharacterized protein</fullName>
    </submittedName>
</protein>
<gene>
    <name evidence="3" type="ORF">ISF_02872</name>
</gene>
<keyword evidence="2" id="KW-1133">Transmembrane helix</keyword>
<feature type="region of interest" description="Disordered" evidence="1">
    <location>
        <begin position="76"/>
        <end position="232"/>
    </location>
</feature>
<dbReference type="GeneID" id="30019164"/>
<feature type="compositionally biased region" description="Acidic residues" evidence="1">
    <location>
        <begin position="146"/>
        <end position="158"/>
    </location>
</feature>
<feature type="transmembrane region" description="Helical" evidence="2">
    <location>
        <begin position="354"/>
        <end position="378"/>
    </location>
</feature>
<feature type="region of interest" description="Disordered" evidence="1">
    <location>
        <begin position="1"/>
        <end position="44"/>
    </location>
</feature>
<dbReference type="EMBL" id="AZHB01000005">
    <property type="protein sequence ID" value="OAA69602.1"/>
    <property type="molecule type" value="Genomic_DNA"/>
</dbReference>
<dbReference type="OrthoDB" id="5413188at2759"/>
<keyword evidence="2" id="KW-0472">Membrane</keyword>
<dbReference type="RefSeq" id="XP_018706206.1">
    <property type="nucleotide sequence ID" value="XM_018846478.1"/>
</dbReference>
<evidence type="ECO:0000256" key="1">
    <source>
        <dbReference type="SAM" id="MobiDB-lite"/>
    </source>
</evidence>
<feature type="compositionally biased region" description="Polar residues" evidence="1">
    <location>
        <begin position="266"/>
        <end position="277"/>
    </location>
</feature>
<evidence type="ECO:0000256" key="2">
    <source>
        <dbReference type="SAM" id="Phobius"/>
    </source>
</evidence>
<name>A0A162JIR0_CORFA</name>